<dbReference type="InterPro" id="IPR013515">
    <property type="entry name" value="Phytochrome_cen-reg"/>
</dbReference>
<dbReference type="SUPFAM" id="SSF55785">
    <property type="entry name" value="PYP-like sensor domain (PAS domain)"/>
    <property type="match status" value="1"/>
</dbReference>
<dbReference type="InterPro" id="IPR001294">
    <property type="entry name" value="Phytochrome"/>
</dbReference>
<comment type="similarity">
    <text evidence="2">In the N-terminal section; belongs to the phytochrome family.</text>
</comment>
<dbReference type="SUPFAM" id="SSF47384">
    <property type="entry name" value="Homodimeric domain of signal transducing histidine kinase"/>
    <property type="match status" value="1"/>
</dbReference>
<proteinExistence type="inferred from homology"/>
<dbReference type="Pfam" id="PF08446">
    <property type="entry name" value="PAS_2"/>
    <property type="match status" value="1"/>
</dbReference>
<dbReference type="InterPro" id="IPR036097">
    <property type="entry name" value="HisK_dim/P_sf"/>
</dbReference>
<dbReference type="Pfam" id="PF00360">
    <property type="entry name" value="PHY"/>
    <property type="match status" value="1"/>
</dbReference>
<dbReference type="InterPro" id="IPR029016">
    <property type="entry name" value="GAF-like_dom_sf"/>
</dbReference>
<comment type="caution">
    <text evidence="16">The sequence shown here is derived from an EMBL/GenBank/DDBJ whole genome shotgun (WGS) entry which is preliminary data.</text>
</comment>
<comment type="catalytic activity">
    <reaction evidence="1">
        <text>ATP + protein L-histidine = ADP + protein N-phospho-L-histidine.</text>
        <dbReference type="EC" id="2.7.13.3"/>
    </reaction>
</comment>
<evidence type="ECO:0000256" key="4">
    <source>
        <dbReference type="ARBA" id="ARBA00022543"/>
    </source>
</evidence>
<evidence type="ECO:0000256" key="1">
    <source>
        <dbReference type="ARBA" id="ARBA00000085"/>
    </source>
</evidence>
<evidence type="ECO:0000313" key="17">
    <source>
        <dbReference type="Proteomes" id="UP000738376"/>
    </source>
</evidence>
<dbReference type="InterPro" id="IPR001789">
    <property type="entry name" value="Sig_transdc_resp-reg_receiver"/>
</dbReference>
<evidence type="ECO:0000256" key="7">
    <source>
        <dbReference type="ARBA" id="ARBA00022679"/>
    </source>
</evidence>
<dbReference type="Pfam" id="PF02518">
    <property type="entry name" value="HATPase_c"/>
    <property type="match status" value="1"/>
</dbReference>
<feature type="domain" description="Histidine kinase" evidence="14">
    <location>
        <begin position="540"/>
        <end position="763"/>
    </location>
</feature>
<feature type="domain" description="Response regulatory" evidence="15">
    <location>
        <begin position="801"/>
        <end position="921"/>
    </location>
</feature>
<dbReference type="InterPro" id="IPR003661">
    <property type="entry name" value="HisK_dim/P_dom"/>
</dbReference>
<reference evidence="16 17" key="1">
    <citation type="submission" date="2020-03" db="EMBL/GenBank/DDBJ databases">
        <title>Draft Genome Sequence of 2-Methylisoborneol Producing Pseudanabaena yagii Strain GIHE-NHR1 Isolated from North Han River in South Korea.</title>
        <authorList>
            <person name="Jeong J."/>
        </authorList>
    </citation>
    <scope>NUCLEOTIDE SEQUENCE [LARGE SCALE GENOMIC DNA]</scope>
    <source>
        <strain evidence="16 17">GIHE-NHR1</strain>
    </source>
</reference>
<dbReference type="EC" id="2.7.13.3" evidence="3"/>
<keyword evidence="6" id="KW-0716">Sensory transduction</keyword>
<evidence type="ECO:0000256" key="8">
    <source>
        <dbReference type="ARBA" id="ARBA00022777"/>
    </source>
</evidence>
<keyword evidence="5 12" id="KW-0597">Phosphoprotein</keyword>
<feature type="modified residue" description="4-aspartylphosphate" evidence="12">
    <location>
        <position position="850"/>
    </location>
</feature>
<dbReference type="Pfam" id="PF00072">
    <property type="entry name" value="Response_reg"/>
    <property type="match status" value="1"/>
</dbReference>
<dbReference type="InterPro" id="IPR016132">
    <property type="entry name" value="Phyto_chromo_attachment"/>
</dbReference>
<keyword evidence="10" id="KW-0902">Two-component regulatory system</keyword>
<dbReference type="PROSITE" id="PS50109">
    <property type="entry name" value="HIS_KIN"/>
    <property type="match status" value="1"/>
</dbReference>
<dbReference type="InterPro" id="IPR013654">
    <property type="entry name" value="PAS_2"/>
</dbReference>
<keyword evidence="17" id="KW-1185">Reference proteome</keyword>
<dbReference type="SMART" id="SM00387">
    <property type="entry name" value="HATPase_c"/>
    <property type="match status" value="1"/>
</dbReference>
<evidence type="ECO:0000256" key="3">
    <source>
        <dbReference type="ARBA" id="ARBA00012438"/>
    </source>
</evidence>
<dbReference type="Gene3D" id="3.40.50.2300">
    <property type="match status" value="1"/>
</dbReference>
<dbReference type="Gene3D" id="3.30.450.20">
    <property type="entry name" value="PAS domain"/>
    <property type="match status" value="1"/>
</dbReference>
<dbReference type="InterPro" id="IPR005467">
    <property type="entry name" value="His_kinase_dom"/>
</dbReference>
<dbReference type="SMART" id="SM00448">
    <property type="entry name" value="REC"/>
    <property type="match status" value="1"/>
</dbReference>
<dbReference type="SUPFAM" id="SSF52172">
    <property type="entry name" value="CheY-like"/>
    <property type="match status" value="1"/>
</dbReference>
<evidence type="ECO:0000259" key="15">
    <source>
        <dbReference type="PROSITE" id="PS50110"/>
    </source>
</evidence>
<dbReference type="Gene3D" id="1.10.287.130">
    <property type="match status" value="1"/>
</dbReference>
<evidence type="ECO:0000256" key="10">
    <source>
        <dbReference type="ARBA" id="ARBA00023012"/>
    </source>
</evidence>
<dbReference type="Gene3D" id="3.30.565.10">
    <property type="entry name" value="Histidine kinase-like ATPase, C-terminal domain"/>
    <property type="match status" value="1"/>
</dbReference>
<evidence type="ECO:0000256" key="6">
    <source>
        <dbReference type="ARBA" id="ARBA00022606"/>
    </source>
</evidence>
<dbReference type="CDD" id="cd16922">
    <property type="entry name" value="HATPase_EvgS-ArcB-TorS-like"/>
    <property type="match status" value="1"/>
</dbReference>
<dbReference type="Proteomes" id="UP000738376">
    <property type="component" value="Unassembled WGS sequence"/>
</dbReference>
<dbReference type="PANTHER" id="PTHR45339">
    <property type="entry name" value="HYBRID SIGNAL TRANSDUCTION HISTIDINE KINASE J"/>
    <property type="match status" value="1"/>
</dbReference>
<keyword evidence="7" id="KW-0808">Transferase</keyword>
<dbReference type="Gene3D" id="3.30.450.40">
    <property type="match status" value="1"/>
</dbReference>
<feature type="domain" description="Phytochrome chromophore attachment site" evidence="13">
    <location>
        <begin position="156"/>
        <end position="314"/>
    </location>
</feature>
<dbReference type="PROSITE" id="PS50046">
    <property type="entry name" value="PHYTOCHROME_2"/>
    <property type="match status" value="1"/>
</dbReference>
<dbReference type="PANTHER" id="PTHR45339:SF1">
    <property type="entry name" value="HYBRID SIGNAL TRANSDUCTION HISTIDINE KINASE J"/>
    <property type="match status" value="1"/>
</dbReference>
<dbReference type="CDD" id="cd00082">
    <property type="entry name" value="HisKA"/>
    <property type="match status" value="1"/>
</dbReference>
<keyword evidence="9" id="KW-0157">Chromophore</keyword>
<dbReference type="PRINTS" id="PR01033">
    <property type="entry name" value="PHYTOCHROME"/>
</dbReference>
<gene>
    <name evidence="16" type="ORF">HC246_05100</name>
</gene>
<dbReference type="SUPFAM" id="SSF55874">
    <property type="entry name" value="ATPase domain of HSP90 chaperone/DNA topoisomerase II/histidine kinase"/>
    <property type="match status" value="1"/>
</dbReference>
<keyword evidence="11" id="KW-0675">Receptor</keyword>
<dbReference type="PROSITE" id="PS50110">
    <property type="entry name" value="RESPONSE_REGULATORY"/>
    <property type="match status" value="1"/>
</dbReference>
<evidence type="ECO:0000256" key="9">
    <source>
        <dbReference type="ARBA" id="ARBA00022991"/>
    </source>
</evidence>
<dbReference type="Pfam" id="PF00512">
    <property type="entry name" value="HisKA"/>
    <property type="match status" value="1"/>
</dbReference>
<evidence type="ECO:0000259" key="13">
    <source>
        <dbReference type="PROSITE" id="PS50046"/>
    </source>
</evidence>
<evidence type="ECO:0000256" key="11">
    <source>
        <dbReference type="ARBA" id="ARBA00023170"/>
    </source>
</evidence>
<evidence type="ECO:0000256" key="2">
    <source>
        <dbReference type="ARBA" id="ARBA00006402"/>
    </source>
</evidence>
<keyword evidence="4" id="KW-0600">Photoreceptor protein</keyword>
<evidence type="ECO:0000256" key="12">
    <source>
        <dbReference type="PROSITE-ProRule" id="PRU00169"/>
    </source>
</evidence>
<accession>A0ABX1LMQ2</accession>
<evidence type="ECO:0000259" key="14">
    <source>
        <dbReference type="PROSITE" id="PS50109"/>
    </source>
</evidence>
<dbReference type="Pfam" id="PF01590">
    <property type="entry name" value="GAF"/>
    <property type="match status" value="1"/>
</dbReference>
<dbReference type="InterPro" id="IPR035965">
    <property type="entry name" value="PAS-like_dom_sf"/>
</dbReference>
<name>A0ABX1LMQ2_9CYAN</name>
<dbReference type="InterPro" id="IPR036890">
    <property type="entry name" value="HATPase_C_sf"/>
</dbReference>
<organism evidence="16 17">
    <name type="scientific">Pseudanabaena yagii GIHE-NHR1</name>
    <dbReference type="NCBI Taxonomy" id="2722753"/>
    <lineage>
        <taxon>Bacteria</taxon>
        <taxon>Bacillati</taxon>
        <taxon>Cyanobacteriota</taxon>
        <taxon>Cyanophyceae</taxon>
        <taxon>Pseudanabaenales</taxon>
        <taxon>Pseudanabaenaceae</taxon>
        <taxon>Pseudanabaena</taxon>
        <taxon>Pseudanabaena yagii</taxon>
    </lineage>
</organism>
<dbReference type="InterPro" id="IPR003594">
    <property type="entry name" value="HATPase_dom"/>
</dbReference>
<dbReference type="SUPFAM" id="SSF55781">
    <property type="entry name" value="GAF domain-like"/>
    <property type="match status" value="2"/>
</dbReference>
<evidence type="ECO:0000313" key="16">
    <source>
        <dbReference type="EMBL" id="NMF57413.1"/>
    </source>
</evidence>
<dbReference type="InterPro" id="IPR043150">
    <property type="entry name" value="Phytochrome_PHY_sf"/>
</dbReference>
<evidence type="ECO:0000256" key="5">
    <source>
        <dbReference type="ARBA" id="ARBA00022553"/>
    </source>
</evidence>
<dbReference type="RefSeq" id="WP_169362447.1">
    <property type="nucleotide sequence ID" value="NZ_JAAVJL010000001.1"/>
</dbReference>
<protein>
    <recommendedName>
        <fullName evidence="3">histidine kinase</fullName>
        <ecNumber evidence="3">2.7.13.3</ecNumber>
    </recommendedName>
</protein>
<dbReference type="EMBL" id="JAAVJL010000001">
    <property type="protein sequence ID" value="NMF57413.1"/>
    <property type="molecule type" value="Genomic_DNA"/>
</dbReference>
<dbReference type="InterPro" id="IPR003018">
    <property type="entry name" value="GAF"/>
</dbReference>
<dbReference type="Gene3D" id="3.30.450.270">
    <property type="match status" value="1"/>
</dbReference>
<dbReference type="InterPro" id="IPR011006">
    <property type="entry name" value="CheY-like_superfamily"/>
</dbReference>
<dbReference type="CDD" id="cd17546">
    <property type="entry name" value="REC_hyHK_CKI1_RcsC-like"/>
    <property type="match status" value="1"/>
</dbReference>
<dbReference type="SMART" id="SM00388">
    <property type="entry name" value="HisKA"/>
    <property type="match status" value="1"/>
</dbReference>
<keyword evidence="8" id="KW-0418">Kinase</keyword>
<sequence>MEIVQGLSSDLSGNTSLVYQNCDREQIHLLGHIQSHGVLIAINESNLTIAQVSANTIQFFNLPANSLIAHPLNVLFSQEQINTLLSFWAHKDLEAFNPIKLTVTIKRKKRIFQGVMHRSDGLLVLELEPLPKDIDSSLGFYYLAKAAAMNVRQAEGFDEMSNLLVQEIRKITGFDRVLIYKFDPDHSGVVIAEAKAHNLEPLLGLHYPSFDIPEIPRNLYCKNWLRLIADLEDESVPLIPFNNPLTQAPLDLSYSTLRSVSKFHIQYLRKMRVSASFSISLINTDKLWGLVVCHHYAPKYVDYETRKTCEFLGQIMSVEIVNKHEQYLKKAQAKIKSIQSKLKQNILSSYQSLSSTFTQDIDDLLKLVNAQGAVIYLDGCISEFGQCPTQNFTRSLIAWLESKSQDIFHTTCLSKDFPEAIEFQEQASGLLSISIKLNHTSYHIIWFRPEVVQTVNWAGDPTKLLDIDDDLDPSPRRSFELWKEAVKANSLPWDEVEMEAALELRSTLMLAALEFSQQALKQEAERSKVASQAKSNFLARMSHELRTPLNAILGCTQLMSHEESLTNDLGEYVNIISYSSEHLLNLIDDVLEVSKIEAGKVLLEETEFDLFLLLHNLQEMLQIKAKDKNLQLIFAIHPNLPKYVKADERKIRQILLNLLGNALKFTNLGYVILRVTLGDPEMVGSKVMLHFEVEDTGCGISPEEISNLFEAFVQTASGRESQTGTGLGLVISQQFARFLGGQIKVSSTLGKGTIFHFEIAVQPVSNLGQEINHRTEPSKLPRPITEIRQEKSNIDINSTLRILLVEDNTFNQMIALRLLSKLGYQADCAMNGLEVLKALESKPYDVILMDVQMPEMDGLEATRRIRLIEKDSDSGNKIKIVAMTANAMKEDREKCLLIGMDDFISKPVRIEDLRTVLKKFA</sequence>